<dbReference type="Pfam" id="PF03572">
    <property type="entry name" value="Peptidase_S41"/>
    <property type="match status" value="1"/>
</dbReference>
<proteinExistence type="predicted"/>
<dbReference type="Proteomes" id="UP001205560">
    <property type="component" value="Unassembled WGS sequence"/>
</dbReference>
<evidence type="ECO:0000313" key="2">
    <source>
        <dbReference type="EMBL" id="MCS0590523.1"/>
    </source>
</evidence>
<reference evidence="2 3" key="1">
    <citation type="submission" date="2022-08" db="EMBL/GenBank/DDBJ databases">
        <title>Reclassification of Massilia species as members of the genera Telluria, Duganella, Pseudoduganella, Mokoshia gen. nov. and Zemynaea gen. nov. using orthogonal and non-orthogonal genome-based approaches.</title>
        <authorList>
            <person name="Bowman J.P."/>
        </authorList>
    </citation>
    <scope>NUCLEOTIDE SEQUENCE [LARGE SCALE GENOMIC DNA]</scope>
    <source>
        <strain evidence="2 3">LMG 28164</strain>
    </source>
</reference>
<gene>
    <name evidence="2" type="ORF">NX782_15115</name>
</gene>
<dbReference type="InterPro" id="IPR029045">
    <property type="entry name" value="ClpP/crotonase-like_dom_sf"/>
</dbReference>
<organism evidence="2 3">
    <name type="scientific">Massilia norwichensis</name>
    <dbReference type="NCBI Taxonomy" id="1442366"/>
    <lineage>
        <taxon>Bacteria</taxon>
        <taxon>Pseudomonadati</taxon>
        <taxon>Pseudomonadota</taxon>
        <taxon>Betaproteobacteria</taxon>
        <taxon>Burkholderiales</taxon>
        <taxon>Oxalobacteraceae</taxon>
        <taxon>Telluria group</taxon>
        <taxon>Massilia</taxon>
    </lineage>
</organism>
<name>A0ABT2A8L2_9BURK</name>
<dbReference type="InterPro" id="IPR005151">
    <property type="entry name" value="Tail-specific_protease"/>
</dbReference>
<keyword evidence="3" id="KW-1185">Reference proteome</keyword>
<dbReference type="Gene3D" id="3.90.226.10">
    <property type="entry name" value="2-enoyl-CoA Hydratase, Chain A, domain 1"/>
    <property type="match status" value="1"/>
</dbReference>
<protein>
    <submittedName>
        <fullName evidence="2">S41 family peptidase</fullName>
    </submittedName>
</protein>
<sequence>MHRHVILLSALFSIFPARAETGPVGERAAIIQSIVKELNTSYIDAEKARKLEPVLRRADFGKSDSEEAFAESVTAMMRDVTKDPHLRLLYSAEPAPGSTNAKPAPSLAQRQARMREENYGIERVERLPGNIGYLKTRFFAPAADSGPAIGAAMTLLANTDALIIDLRENGGGTTDAVPLLASYFFDKRTHIADLYTREGNVIEQQWTSPAVPGSRFSADKEVYILTSKETFSAAEGLAFALKGLKRAIIVGETTRGGAHPSLIKPINARLALMVPNSTARDPVTLKDWEGVGVAPDVAVPAAEALTRAQILILDKLRARKQEPRVQADIRKRLEELGPAS</sequence>
<dbReference type="RefSeq" id="WP_258846304.1">
    <property type="nucleotide sequence ID" value="NZ_JANUGX010000017.1"/>
</dbReference>
<evidence type="ECO:0000313" key="3">
    <source>
        <dbReference type="Proteomes" id="UP001205560"/>
    </source>
</evidence>
<dbReference type="Gene3D" id="3.30.750.44">
    <property type="match status" value="1"/>
</dbReference>
<dbReference type="SMART" id="SM00245">
    <property type="entry name" value="TSPc"/>
    <property type="match status" value="1"/>
</dbReference>
<dbReference type="CDD" id="cd07563">
    <property type="entry name" value="Peptidase_S41_IRBP"/>
    <property type="match status" value="1"/>
</dbReference>
<feature type="domain" description="Tail specific protease" evidence="1">
    <location>
        <begin position="101"/>
        <end position="300"/>
    </location>
</feature>
<comment type="caution">
    <text evidence="2">The sequence shown here is derived from an EMBL/GenBank/DDBJ whole genome shotgun (WGS) entry which is preliminary data.</text>
</comment>
<dbReference type="PANTHER" id="PTHR11261">
    <property type="entry name" value="INTERPHOTORECEPTOR RETINOID-BINDING PROTEIN"/>
    <property type="match status" value="1"/>
</dbReference>
<dbReference type="PANTHER" id="PTHR11261:SF3">
    <property type="entry name" value="RETINOL-BINDING PROTEIN 3"/>
    <property type="match status" value="1"/>
</dbReference>
<evidence type="ECO:0000259" key="1">
    <source>
        <dbReference type="SMART" id="SM00245"/>
    </source>
</evidence>
<dbReference type="EMBL" id="JANUGX010000017">
    <property type="protein sequence ID" value="MCS0590523.1"/>
    <property type="molecule type" value="Genomic_DNA"/>
</dbReference>
<dbReference type="SUPFAM" id="SSF52096">
    <property type="entry name" value="ClpP/crotonase"/>
    <property type="match status" value="1"/>
</dbReference>
<accession>A0ABT2A8L2</accession>